<dbReference type="RefSeq" id="WP_211873496.1">
    <property type="nucleotide sequence ID" value="NZ_JAAEDH010000005.1"/>
</dbReference>
<name>A0AAF1KJ82_9PROT</name>
<reference evidence="2" key="1">
    <citation type="submission" date="2020-01" db="EMBL/GenBank/DDBJ databases">
        <authorList>
            <person name="Rat A."/>
        </authorList>
    </citation>
    <scope>NUCLEOTIDE SEQUENCE</scope>
    <source>
        <strain evidence="2">LMG 28251</strain>
    </source>
</reference>
<evidence type="ECO:0000313" key="3">
    <source>
        <dbReference type="Proteomes" id="UP001196068"/>
    </source>
</evidence>
<reference evidence="2" key="2">
    <citation type="journal article" date="2021" name="Syst. Appl. Microbiol.">
        <title>Roseomonas hellenica sp. nov., isolated from roots of wild-growing Alkanna tinctoria.</title>
        <authorList>
            <person name="Rat A."/>
            <person name="Naranjo H.D."/>
            <person name="Lebbe L."/>
            <person name="Cnockaert M."/>
            <person name="Krigas N."/>
            <person name="Grigoriadou K."/>
            <person name="Maloupa E."/>
            <person name="Willems A."/>
        </authorList>
    </citation>
    <scope>NUCLEOTIDE SEQUENCE</scope>
    <source>
        <strain evidence="2">LMG 28251</strain>
    </source>
</reference>
<protein>
    <recommendedName>
        <fullName evidence="4">DUF4261 domain-containing protein</fullName>
    </recommendedName>
</protein>
<dbReference type="EMBL" id="JAAEDH010000005">
    <property type="protein sequence ID" value="MBR0654675.1"/>
    <property type="molecule type" value="Genomic_DNA"/>
</dbReference>
<organism evidence="2 3">
    <name type="scientific">Plastoroseomonas arctica</name>
    <dbReference type="NCBI Taxonomy" id="1509237"/>
    <lineage>
        <taxon>Bacteria</taxon>
        <taxon>Pseudomonadati</taxon>
        <taxon>Pseudomonadota</taxon>
        <taxon>Alphaproteobacteria</taxon>
        <taxon>Acetobacterales</taxon>
        <taxon>Acetobacteraceae</taxon>
        <taxon>Plastoroseomonas</taxon>
    </lineage>
</organism>
<feature type="region of interest" description="Disordered" evidence="1">
    <location>
        <begin position="270"/>
        <end position="289"/>
    </location>
</feature>
<dbReference type="Proteomes" id="UP001196068">
    <property type="component" value="Unassembled WGS sequence"/>
</dbReference>
<proteinExistence type="predicted"/>
<evidence type="ECO:0000256" key="1">
    <source>
        <dbReference type="SAM" id="MobiDB-lite"/>
    </source>
</evidence>
<sequence length="289" mass="30747">MPARFLAYLATAGAETLSAATLCAQARAMWPGAPTMDLKPLLAITAPEEMGGGPGFVVEAASQRYTILFVATPLPQDAYASPVEITRIWPGARIAMASHSAHVVIATSSTLATHPQALYGASALSLIIAALTTLLPAVAVVWSTGETITPPETFREATLALQRSRIPVAEWVGFRWIQAEPNLQGERPLVVLTTGLEPFIGREIELVPSPLPPALLLDRLTGACQSLIVSGDGVANNDTLGVSHAERIRVRHRREGLRPGVPVLELTVEAPDAGPEEEAPRRFGRKRPG</sequence>
<accession>A0AAF1KJ82</accession>
<evidence type="ECO:0008006" key="4">
    <source>
        <dbReference type="Google" id="ProtNLM"/>
    </source>
</evidence>
<comment type="caution">
    <text evidence="2">The sequence shown here is derived from an EMBL/GenBank/DDBJ whole genome shotgun (WGS) entry which is preliminary data.</text>
</comment>
<dbReference type="AlphaFoldDB" id="A0AAF1KJ82"/>
<gene>
    <name evidence="2" type="ORF">GXW79_06245</name>
</gene>
<keyword evidence="3" id="KW-1185">Reference proteome</keyword>
<evidence type="ECO:0000313" key="2">
    <source>
        <dbReference type="EMBL" id="MBR0654675.1"/>
    </source>
</evidence>